<dbReference type="EMBL" id="CP115165">
    <property type="protein sequence ID" value="WDA58142.1"/>
    <property type="molecule type" value="Genomic_DNA"/>
</dbReference>
<evidence type="ECO:0000259" key="3">
    <source>
        <dbReference type="PROSITE" id="PS50977"/>
    </source>
</evidence>
<organism evidence="4 5">
    <name type="scientific">Deinococcus aquaticus</name>
    <dbReference type="NCBI Taxonomy" id="328692"/>
    <lineage>
        <taxon>Bacteria</taxon>
        <taxon>Thermotogati</taxon>
        <taxon>Deinococcota</taxon>
        <taxon>Deinococci</taxon>
        <taxon>Deinococcales</taxon>
        <taxon>Deinococcaceae</taxon>
        <taxon>Deinococcus</taxon>
    </lineage>
</organism>
<dbReference type="Proteomes" id="UP001217044">
    <property type="component" value="Chromosome"/>
</dbReference>
<gene>
    <name evidence="4" type="ORF">M8445_12400</name>
</gene>
<sequence>MSLSPPTGGRRRLPSADRRQQILDGSEHLFTTHGFEAVNMGDVARHVGVSRPTIYSYFTSTTDILAELLGLRLGEFEIRLAPLLAEIHSGQRDRPFAAIYMHLVQERSLLTLLQSGSGPAFTHRRQQVFADLEGRLQAHLPGSGPRIPYLLTCVTLLIHSAASHAVSGNLDSAQNGQFAATLDRLLNAGVQAFSAAETPPAL</sequence>
<dbReference type="PRINTS" id="PR00455">
    <property type="entry name" value="HTHTETR"/>
</dbReference>
<proteinExistence type="predicted"/>
<reference evidence="4 5" key="1">
    <citation type="submission" date="2022-12" db="EMBL/GenBank/DDBJ databases">
        <title>Genome Sequence of Deinococcus aquaticus Type Strain PB314.</title>
        <authorList>
            <person name="Albert C."/>
            <person name="Hill J."/>
            <person name="Boren L."/>
            <person name="Scholz-Ng S."/>
            <person name="Fatema N."/>
            <person name="Grosso R."/>
            <person name="Soboslay E."/>
            <person name="Tuohy J."/>
        </authorList>
    </citation>
    <scope>NUCLEOTIDE SEQUENCE [LARGE SCALE GENOMIC DNA]</scope>
    <source>
        <strain evidence="4 5">PB-314</strain>
    </source>
</reference>
<dbReference type="SUPFAM" id="SSF46689">
    <property type="entry name" value="Homeodomain-like"/>
    <property type="match status" value="1"/>
</dbReference>
<keyword evidence="1 2" id="KW-0238">DNA-binding</keyword>
<dbReference type="InterPro" id="IPR050109">
    <property type="entry name" value="HTH-type_TetR-like_transc_reg"/>
</dbReference>
<name>A0ABY7UZ12_9DEIO</name>
<dbReference type="InterPro" id="IPR001647">
    <property type="entry name" value="HTH_TetR"/>
</dbReference>
<evidence type="ECO:0000256" key="1">
    <source>
        <dbReference type="ARBA" id="ARBA00023125"/>
    </source>
</evidence>
<dbReference type="PANTHER" id="PTHR30055">
    <property type="entry name" value="HTH-TYPE TRANSCRIPTIONAL REGULATOR RUTR"/>
    <property type="match status" value="1"/>
</dbReference>
<evidence type="ECO:0000313" key="4">
    <source>
        <dbReference type="EMBL" id="WDA58142.1"/>
    </source>
</evidence>
<feature type="DNA-binding region" description="H-T-H motif" evidence="2">
    <location>
        <begin position="39"/>
        <end position="58"/>
    </location>
</feature>
<dbReference type="Gene3D" id="1.10.357.10">
    <property type="entry name" value="Tetracycline Repressor, domain 2"/>
    <property type="match status" value="1"/>
</dbReference>
<dbReference type="Pfam" id="PF00440">
    <property type="entry name" value="TetR_N"/>
    <property type="match status" value="1"/>
</dbReference>
<evidence type="ECO:0000256" key="2">
    <source>
        <dbReference type="PROSITE-ProRule" id="PRU00335"/>
    </source>
</evidence>
<keyword evidence="5" id="KW-1185">Reference proteome</keyword>
<dbReference type="InterPro" id="IPR009057">
    <property type="entry name" value="Homeodomain-like_sf"/>
</dbReference>
<evidence type="ECO:0000313" key="5">
    <source>
        <dbReference type="Proteomes" id="UP001217044"/>
    </source>
</evidence>
<dbReference type="PANTHER" id="PTHR30055:SF184">
    <property type="entry name" value="HTH-TYPE TRANSCRIPTIONAL REGULATOR ETHR"/>
    <property type="match status" value="1"/>
</dbReference>
<accession>A0ABY7UZ12</accession>
<dbReference type="PROSITE" id="PS50977">
    <property type="entry name" value="HTH_TETR_2"/>
    <property type="match status" value="1"/>
</dbReference>
<feature type="domain" description="HTH tetR-type" evidence="3">
    <location>
        <begin position="16"/>
        <end position="76"/>
    </location>
</feature>
<protein>
    <submittedName>
        <fullName evidence="4">TetR/AcrR family transcriptional regulator</fullName>
    </submittedName>
</protein>
<dbReference type="RefSeq" id="WP_273988085.1">
    <property type="nucleotide sequence ID" value="NZ_BAABQT010000015.1"/>
</dbReference>